<sequence>MAALLSPLAKCAEFLNPIKVHPYLSTCMDTAVKYIKCLSDNDIKSKVMKLIDDSSSIRCSKIAIDSESLLNWLAENEVLSIALEGNIDQVQYTDKIKGIVEFMGHRLSIEELTKIWNMQVGQNAQLIDNIHSIMTAAASKFSMDQFDHLLNLVQERWQESNDQMKKRLIIFIGRIGKETNQG</sequence>
<dbReference type="Pfam" id="PF25010">
    <property type="entry name" value="ARM_UBP24_USP9X-Y"/>
    <property type="match status" value="1"/>
</dbReference>
<evidence type="ECO:0000313" key="6">
    <source>
        <dbReference type="Proteomes" id="UP000054359"/>
    </source>
</evidence>
<dbReference type="GO" id="GO:0006508">
    <property type="term" value="P:proteolysis"/>
    <property type="evidence" value="ECO:0007669"/>
    <property type="project" value="UniProtKB-KW"/>
</dbReference>
<evidence type="ECO:0000256" key="1">
    <source>
        <dbReference type="ARBA" id="ARBA00022670"/>
    </source>
</evidence>
<keyword evidence="2" id="KW-0833">Ubl conjugation pathway</keyword>
<accession>A0A087TK11</accession>
<dbReference type="STRING" id="407821.A0A087TK11"/>
<dbReference type="OrthoDB" id="289038at2759"/>
<keyword evidence="1" id="KW-0645">Protease</keyword>
<gene>
    <name evidence="5" type="ORF">X975_21690</name>
</gene>
<evidence type="ECO:0000256" key="3">
    <source>
        <dbReference type="ARBA" id="ARBA00022801"/>
    </source>
</evidence>
<keyword evidence="6" id="KW-1185">Reference proteome</keyword>
<evidence type="ECO:0000313" key="5">
    <source>
        <dbReference type="EMBL" id="KFM65450.1"/>
    </source>
</evidence>
<evidence type="ECO:0000256" key="2">
    <source>
        <dbReference type="ARBA" id="ARBA00022786"/>
    </source>
</evidence>
<feature type="domain" description="UBP34/UBP24/USP9X/USP9Y-like ARM repeat region" evidence="4">
    <location>
        <begin position="47"/>
        <end position="181"/>
    </location>
</feature>
<dbReference type="Proteomes" id="UP000054359">
    <property type="component" value="Unassembled WGS sequence"/>
</dbReference>
<dbReference type="AlphaFoldDB" id="A0A087TK11"/>
<keyword evidence="3 5" id="KW-0378">Hydrolase</keyword>
<evidence type="ECO:0000259" key="4">
    <source>
        <dbReference type="Pfam" id="PF25010"/>
    </source>
</evidence>
<dbReference type="GO" id="GO:0008233">
    <property type="term" value="F:peptidase activity"/>
    <property type="evidence" value="ECO:0007669"/>
    <property type="project" value="UniProtKB-KW"/>
</dbReference>
<reference evidence="5 6" key="1">
    <citation type="submission" date="2013-11" db="EMBL/GenBank/DDBJ databases">
        <title>Genome sequencing of Stegodyphus mimosarum.</title>
        <authorList>
            <person name="Bechsgaard J."/>
        </authorList>
    </citation>
    <scope>NUCLEOTIDE SEQUENCE [LARGE SCALE GENOMIC DNA]</scope>
</reference>
<dbReference type="EMBL" id="KK115573">
    <property type="protein sequence ID" value="KFM65450.1"/>
    <property type="molecule type" value="Genomic_DNA"/>
</dbReference>
<proteinExistence type="predicted"/>
<protein>
    <submittedName>
        <fullName evidence="5">Ubiquitin carboxyl-terminal hydrolase 24</fullName>
    </submittedName>
</protein>
<name>A0A087TK11_STEMI</name>
<dbReference type="InterPro" id="IPR056850">
    <property type="entry name" value="ARM_UBP34_24_USP9X_Y"/>
</dbReference>
<feature type="non-terminal residue" evidence="5">
    <location>
        <position position="182"/>
    </location>
</feature>
<organism evidence="5 6">
    <name type="scientific">Stegodyphus mimosarum</name>
    <name type="common">African social velvet spider</name>
    <dbReference type="NCBI Taxonomy" id="407821"/>
    <lineage>
        <taxon>Eukaryota</taxon>
        <taxon>Metazoa</taxon>
        <taxon>Ecdysozoa</taxon>
        <taxon>Arthropoda</taxon>
        <taxon>Chelicerata</taxon>
        <taxon>Arachnida</taxon>
        <taxon>Araneae</taxon>
        <taxon>Araneomorphae</taxon>
        <taxon>Entelegynae</taxon>
        <taxon>Eresoidea</taxon>
        <taxon>Eresidae</taxon>
        <taxon>Stegodyphus</taxon>
    </lineage>
</organism>